<feature type="transmembrane region" description="Helical" evidence="1">
    <location>
        <begin position="126"/>
        <end position="146"/>
    </location>
</feature>
<dbReference type="AlphaFoldDB" id="A0A4P5P5B8"/>
<keyword evidence="1" id="KW-0472">Membrane</keyword>
<feature type="transmembrane region" description="Helical" evidence="1">
    <location>
        <begin position="50"/>
        <end position="72"/>
    </location>
</feature>
<dbReference type="Proteomes" id="UP000290567">
    <property type="component" value="Unassembled WGS sequence"/>
</dbReference>
<evidence type="ECO:0008006" key="4">
    <source>
        <dbReference type="Google" id="ProtNLM"/>
    </source>
</evidence>
<feature type="transmembrane region" description="Helical" evidence="1">
    <location>
        <begin position="20"/>
        <end position="38"/>
    </location>
</feature>
<dbReference type="InterPro" id="IPR010380">
    <property type="entry name" value="DUF975"/>
</dbReference>
<keyword evidence="1" id="KW-1133">Transmembrane helix</keyword>
<evidence type="ECO:0000256" key="1">
    <source>
        <dbReference type="SAM" id="Phobius"/>
    </source>
</evidence>
<feature type="transmembrane region" description="Helical" evidence="1">
    <location>
        <begin position="93"/>
        <end position="120"/>
    </location>
</feature>
<feature type="transmembrane region" description="Helical" evidence="1">
    <location>
        <begin position="206"/>
        <end position="232"/>
    </location>
</feature>
<comment type="caution">
    <text evidence="2">The sequence shown here is derived from an EMBL/GenBank/DDBJ whole genome shotgun (WGS) entry which is preliminary data.</text>
</comment>
<protein>
    <recommendedName>
        <fullName evidence="4">DUF975 domain-containing protein</fullName>
    </recommendedName>
</protein>
<keyword evidence="3" id="KW-1185">Reference proteome</keyword>
<sequence>MRIGEYKEIAKERLRGQWGINVGMIFLNSLLVMAIGRVSEMLNQGFVQGVIALLLNVFIIFAFGFAMYYVALFVVRGGRADIGQLFVVFQQKYYVPMLVINIVSTIVQYLVGLVIFIPVILQGGLAVYFAFVIGSGANSAQLLPLLGTAGFALLFLATFAIFLLVTSIISGLFRFAVYLKFDYPELAPMECIKKAWDMIKDRWGQFILLQLSFIGWYIVGALLLVVGLLWAVAYANTANAAFYDEALKEKAELI</sequence>
<evidence type="ECO:0000313" key="3">
    <source>
        <dbReference type="Proteomes" id="UP000290567"/>
    </source>
</evidence>
<name>A0A4P5P5B8_9ENTE</name>
<organism evidence="2 3">
    <name type="scientific">Enterococcus florum</name>
    <dbReference type="NCBI Taxonomy" id="2480627"/>
    <lineage>
        <taxon>Bacteria</taxon>
        <taxon>Bacillati</taxon>
        <taxon>Bacillota</taxon>
        <taxon>Bacilli</taxon>
        <taxon>Lactobacillales</taxon>
        <taxon>Enterococcaceae</taxon>
        <taxon>Enterococcus</taxon>
    </lineage>
</organism>
<dbReference type="RefSeq" id="WP_146621368.1">
    <property type="nucleotide sequence ID" value="NZ_BJCC01000007.1"/>
</dbReference>
<dbReference type="PANTHER" id="PTHR40076:SF1">
    <property type="entry name" value="MEMBRANE PROTEIN"/>
    <property type="match status" value="1"/>
</dbReference>
<dbReference type="Pfam" id="PF06161">
    <property type="entry name" value="DUF975"/>
    <property type="match status" value="1"/>
</dbReference>
<gene>
    <name evidence="2" type="ORF">NRIC_07710</name>
</gene>
<reference evidence="3" key="1">
    <citation type="submission" date="2019-02" db="EMBL/GenBank/DDBJ databases">
        <title>Draft genome sequence of Enterococcus sp. Gos25-1.</title>
        <authorList>
            <person name="Tanaka N."/>
            <person name="Shiwa Y."/>
            <person name="Fujita N."/>
        </authorList>
    </citation>
    <scope>NUCLEOTIDE SEQUENCE [LARGE SCALE GENOMIC DNA]</scope>
    <source>
        <strain evidence="3">Gos25-1</strain>
    </source>
</reference>
<dbReference type="EMBL" id="BJCC01000007">
    <property type="protein sequence ID" value="GCF92880.1"/>
    <property type="molecule type" value="Genomic_DNA"/>
</dbReference>
<dbReference type="OrthoDB" id="2157736at2"/>
<dbReference type="PANTHER" id="PTHR40076">
    <property type="entry name" value="MEMBRANE PROTEIN-RELATED"/>
    <property type="match status" value="1"/>
</dbReference>
<feature type="transmembrane region" description="Helical" evidence="1">
    <location>
        <begin position="153"/>
        <end position="179"/>
    </location>
</feature>
<keyword evidence="1" id="KW-0812">Transmembrane</keyword>
<evidence type="ECO:0000313" key="2">
    <source>
        <dbReference type="EMBL" id="GCF92880.1"/>
    </source>
</evidence>
<proteinExistence type="predicted"/>
<accession>A0A4P5P5B8</accession>